<organism evidence="2 3">
    <name type="scientific">Streptomyces catenulae</name>
    <dbReference type="NCBI Taxonomy" id="66875"/>
    <lineage>
        <taxon>Bacteria</taxon>
        <taxon>Bacillati</taxon>
        <taxon>Actinomycetota</taxon>
        <taxon>Actinomycetes</taxon>
        <taxon>Kitasatosporales</taxon>
        <taxon>Streptomycetaceae</taxon>
        <taxon>Streptomyces</taxon>
    </lineage>
</organism>
<evidence type="ECO:0000313" key="3">
    <source>
        <dbReference type="Proteomes" id="UP001550853"/>
    </source>
</evidence>
<dbReference type="RefSeq" id="WP_157847998.1">
    <property type="nucleotide sequence ID" value="NZ_JBEZVI010000001.1"/>
</dbReference>
<evidence type="ECO:0000313" key="2">
    <source>
        <dbReference type="EMBL" id="MEU3708612.1"/>
    </source>
</evidence>
<dbReference type="EMBL" id="JBEZVI010000001">
    <property type="protein sequence ID" value="MEU3708612.1"/>
    <property type="molecule type" value="Genomic_DNA"/>
</dbReference>
<keyword evidence="3" id="KW-1185">Reference proteome</keyword>
<feature type="signal peptide" evidence="1">
    <location>
        <begin position="1"/>
        <end position="25"/>
    </location>
</feature>
<evidence type="ECO:0000256" key="1">
    <source>
        <dbReference type="SAM" id="SignalP"/>
    </source>
</evidence>
<evidence type="ECO:0008006" key="4">
    <source>
        <dbReference type="Google" id="ProtNLM"/>
    </source>
</evidence>
<protein>
    <recommendedName>
        <fullName evidence="4">Secreted protein</fullName>
    </recommendedName>
</protein>
<sequence length="127" mass="13339">MRFRIKAAVTATAFLTAGFTVPATAVPVAAEPVPAATARPASASTIYCPNDADFAGTSIRIRSAPDLGSATRGYGNHHDCFTGGFQTTGARVNCGANSTDQWQYGTDRRTHVTGYVSWCYLEVDGTG</sequence>
<dbReference type="Proteomes" id="UP001550853">
    <property type="component" value="Unassembled WGS sequence"/>
</dbReference>
<keyword evidence="1" id="KW-0732">Signal</keyword>
<proteinExistence type="predicted"/>
<comment type="caution">
    <text evidence="2">The sequence shown here is derived from an EMBL/GenBank/DDBJ whole genome shotgun (WGS) entry which is preliminary data.</text>
</comment>
<name>A0ABV2YS90_9ACTN</name>
<gene>
    <name evidence="2" type="ORF">AB0E61_00750</name>
</gene>
<feature type="chain" id="PRO_5047379525" description="Secreted protein" evidence="1">
    <location>
        <begin position="26"/>
        <end position="127"/>
    </location>
</feature>
<reference evidence="2 3" key="1">
    <citation type="submission" date="2024-06" db="EMBL/GenBank/DDBJ databases">
        <title>The Natural Products Discovery Center: Release of the First 8490 Sequenced Strains for Exploring Actinobacteria Biosynthetic Diversity.</title>
        <authorList>
            <person name="Kalkreuter E."/>
            <person name="Kautsar S.A."/>
            <person name="Yang D."/>
            <person name="Bader C.D."/>
            <person name="Teijaro C.N."/>
            <person name="Fluegel L."/>
            <person name="Davis C.M."/>
            <person name="Simpson J.R."/>
            <person name="Lauterbach L."/>
            <person name="Steele A.D."/>
            <person name="Gui C."/>
            <person name="Meng S."/>
            <person name="Li G."/>
            <person name="Viehrig K."/>
            <person name="Ye F."/>
            <person name="Su P."/>
            <person name="Kiefer A.F."/>
            <person name="Nichols A."/>
            <person name="Cepeda A.J."/>
            <person name="Yan W."/>
            <person name="Fan B."/>
            <person name="Jiang Y."/>
            <person name="Adhikari A."/>
            <person name="Zheng C.-J."/>
            <person name="Schuster L."/>
            <person name="Cowan T.M."/>
            <person name="Smanski M.J."/>
            <person name="Chevrette M.G."/>
            <person name="De Carvalho L.P.S."/>
            <person name="Shen B."/>
        </authorList>
    </citation>
    <scope>NUCLEOTIDE SEQUENCE [LARGE SCALE GENOMIC DNA]</scope>
    <source>
        <strain evidence="2 3">NPDC033039</strain>
    </source>
</reference>
<accession>A0ABV2YS90</accession>